<dbReference type="AlphaFoldDB" id="A0A239I609"/>
<accession>A0A239I609</accession>
<gene>
    <name evidence="1" type="ORF">SAMN06265795_108133</name>
</gene>
<dbReference type="PROSITE" id="PS51257">
    <property type="entry name" value="PROKAR_LIPOPROTEIN"/>
    <property type="match status" value="1"/>
</dbReference>
<reference evidence="1 2" key="1">
    <citation type="submission" date="2017-06" db="EMBL/GenBank/DDBJ databases">
        <authorList>
            <person name="Kim H.J."/>
            <person name="Triplett B.A."/>
        </authorList>
    </citation>
    <scope>NUCLEOTIDE SEQUENCE [LARGE SCALE GENOMIC DNA]</scope>
    <source>
        <strain evidence="1 2">U15</strain>
    </source>
</reference>
<dbReference type="OrthoDB" id="8770753at2"/>
<evidence type="ECO:0000313" key="1">
    <source>
        <dbReference type="EMBL" id="SNS88738.1"/>
    </source>
</evidence>
<dbReference type="EMBL" id="FZOT01000008">
    <property type="protein sequence ID" value="SNS88738.1"/>
    <property type="molecule type" value="Genomic_DNA"/>
</dbReference>
<proteinExistence type="predicted"/>
<sequence length="381" mass="39488">MVRPGSVIALIFGTTLALTGCGGGGESPAASAGSPSGVTILSPTVYSTEGRPLNSCSFDARCSNNPYAPYTVFANPMPPDGSVLSGFVRLQVRGIDLGNVELLPASGYLPRYGVFTLSQDKTVAWLDLDTRTLPNGPVTARISAFNVAAGQPNAIELIAMSPRTWTISNAPLASGGFSAAIANAPGNGATVSGTIRIELRGSGIANAELLPASGYAPRLGQFNVSADRSYAWLDLDTRGMPDGPQSLRVSAFNVTANQPGAVEIVAMPARQWNVANGNDGSFTARLVTAPLEGEAVSGRITLEVQGAGIKNIELLPANGYTPSYGRFTTSFDGKSGFLDIDTASLPNGPIDVRVSAFNVAPGQAGAKEIVVMGVRRWVVRN</sequence>
<dbReference type="RefSeq" id="WP_089399901.1">
    <property type="nucleotide sequence ID" value="NZ_FZOT01000008.1"/>
</dbReference>
<organism evidence="1 2">
    <name type="scientific">Noviherbaspirillum humi</name>
    <dbReference type="NCBI Taxonomy" id="1688639"/>
    <lineage>
        <taxon>Bacteria</taxon>
        <taxon>Pseudomonadati</taxon>
        <taxon>Pseudomonadota</taxon>
        <taxon>Betaproteobacteria</taxon>
        <taxon>Burkholderiales</taxon>
        <taxon>Oxalobacteraceae</taxon>
        <taxon>Noviherbaspirillum</taxon>
    </lineage>
</organism>
<keyword evidence="2" id="KW-1185">Reference proteome</keyword>
<dbReference type="Proteomes" id="UP000198284">
    <property type="component" value="Unassembled WGS sequence"/>
</dbReference>
<protein>
    <submittedName>
        <fullName evidence="1">Uncharacterized protein</fullName>
    </submittedName>
</protein>
<evidence type="ECO:0000313" key="2">
    <source>
        <dbReference type="Proteomes" id="UP000198284"/>
    </source>
</evidence>
<name>A0A239I609_9BURK</name>